<dbReference type="InterPro" id="IPR038601">
    <property type="entry name" value="MttB-like_sf"/>
</dbReference>
<dbReference type="Pfam" id="PF06253">
    <property type="entry name" value="MTTB"/>
    <property type="match status" value="1"/>
</dbReference>
<reference evidence="4" key="1">
    <citation type="submission" date="2019-11" db="EMBL/GenBank/DDBJ databases">
        <authorList>
            <person name="Feng L."/>
        </authorList>
    </citation>
    <scope>NUCLEOTIDE SEQUENCE</scope>
    <source>
        <strain evidence="4">ElimosumLFYP34</strain>
    </source>
</reference>
<dbReference type="AlphaFoldDB" id="A0A6N3ER16"/>
<dbReference type="InterPro" id="IPR010426">
    <property type="entry name" value="MTTB_MeTrfase"/>
</dbReference>
<keyword evidence="2 4" id="KW-0489">Methyltransferase</keyword>
<evidence type="ECO:0000256" key="3">
    <source>
        <dbReference type="ARBA" id="ARBA00022679"/>
    </source>
</evidence>
<organism evidence="4">
    <name type="scientific">Eubacterium limosum</name>
    <dbReference type="NCBI Taxonomy" id="1736"/>
    <lineage>
        <taxon>Bacteria</taxon>
        <taxon>Bacillati</taxon>
        <taxon>Bacillota</taxon>
        <taxon>Clostridia</taxon>
        <taxon>Eubacteriales</taxon>
        <taxon>Eubacteriaceae</taxon>
        <taxon>Eubacterium</taxon>
    </lineage>
</organism>
<evidence type="ECO:0000256" key="2">
    <source>
        <dbReference type="ARBA" id="ARBA00022603"/>
    </source>
</evidence>
<proteinExistence type="inferred from homology"/>
<dbReference type="EMBL" id="CACRTR010000011">
    <property type="protein sequence ID" value="VYU40973.1"/>
    <property type="molecule type" value="Genomic_DNA"/>
</dbReference>
<dbReference type="GO" id="GO:0008168">
    <property type="term" value="F:methyltransferase activity"/>
    <property type="evidence" value="ECO:0007669"/>
    <property type="project" value="UniProtKB-KW"/>
</dbReference>
<dbReference type="Gene3D" id="3.20.20.480">
    <property type="entry name" value="Trimethylamine methyltransferase-like"/>
    <property type="match status" value="1"/>
</dbReference>
<accession>A0A6N3ER16</accession>
<evidence type="ECO:0000256" key="1">
    <source>
        <dbReference type="ARBA" id="ARBA00007137"/>
    </source>
</evidence>
<evidence type="ECO:0000313" key="4">
    <source>
        <dbReference type="EMBL" id="VYU40973.1"/>
    </source>
</evidence>
<protein>
    <submittedName>
        <fullName evidence="4">Trimethylamine methyltransferase (MTTB)</fullName>
    </submittedName>
</protein>
<gene>
    <name evidence="4" type="ORF">ELLFYP34_03514</name>
</gene>
<name>A0A6N3ER16_EUBLI</name>
<sequence length="478" mass="53708">MKPYEKYIKKENVEKIHKISMDILENVGVKFEDESILEVFKEHGARIDGDIVYIDHKLFEAAMQTVPSEFTIRSGKGDVHIGNGSKVFLPAGGNVYIQDGESIRSMTNEDNINQFKLYDTSPVISCGHVNIFLDEQNQTLDERIYGPVAFVLKYSNKPSIHTKINTFPIREKDKVRESFQKGLKLVKRFEGLDEAYVKISSINPISPLCYDHDPLEKIIGACEENQPLWIISAAMPILSGPTSVASIMAMTNAEILAGIVLTQLLKPGIPVVYGNTSTSTDMRTLQMSLGSPETALMIYATAALADYYHLPFRTGGLLSDAKELDVQAGSESTMLGMATLDCNPDMVLHAIGVLGSFNLVSFEKILVDEEIIMLINRMLKGIDCSDEKLCYEMIKKIGPRGSCLNGRTPKMFKEEFTMSKYFNKVDANQWQNNGSKSVLEATHEDVLKRIESYRMPQITKEQDDLIRQYLPAQYRDRI</sequence>
<comment type="similarity">
    <text evidence="1">Belongs to the trimethylamine methyltransferase family.</text>
</comment>
<dbReference type="GO" id="GO:0015948">
    <property type="term" value="P:methanogenesis"/>
    <property type="evidence" value="ECO:0007669"/>
    <property type="project" value="InterPro"/>
</dbReference>
<dbReference type="GO" id="GO:0032259">
    <property type="term" value="P:methylation"/>
    <property type="evidence" value="ECO:0007669"/>
    <property type="project" value="UniProtKB-KW"/>
</dbReference>
<keyword evidence="3 4" id="KW-0808">Transferase</keyword>